<dbReference type="GO" id="GO:0106274">
    <property type="term" value="F:NAD+-protein-arginine ADP-ribosyltransferase activity"/>
    <property type="evidence" value="ECO:0007669"/>
    <property type="project" value="UniProtKB-EC"/>
</dbReference>
<evidence type="ECO:0000313" key="9">
    <source>
        <dbReference type="Proteomes" id="UP000663870"/>
    </source>
</evidence>
<sequence>MSFIKAEPCHILLISLNSSQENMDNTQQRLQKVCTKIGYTSVVIRQLNDYIPSSDRHSSLLPYAELLFKNEDPHYICRFIKKLSPIRLYVYGNMLRIHSEWSKLMIATEIDIMDDEDDWCAFLENEYVEDEVKWNFGFIFGREWKVSRVSPLNFTHLDENLRFHSALRRAHATFAPRQVEVTAKIFDWHANCIKQGYLQEEPKLTDQLKSTKYDQHIRKVNLELMSRHRFRHLSSFNYHRFDSPKAKLFSFIWLDEMLHDTEIQFQHIIEPFQWQFFNNVSSCVSFIETQLRERRYIFLITSGSLGHELFHSGLCLTDQIFASYIYCAQLDPNLDWSRDYAQIRGIYNDSTKLANKIKQDYKELQNSLNICETEWHTASNTTNENEILQNVEDVSSLLPLPITVYNPEQPHLFMAHQRTIDSLLCMPHTSESKAEMLTEFRRIFDDNQEILAEIDEFEDTYHSHAAVQWYTRDSFVCRTINQALRSSNVEAMFKLRYILTDLYAHLKESYRQMHWYLQTSRPEIFYRGQGMSREEFDSFQELRGSIISINTFLSTTASMQIALLYAGKYHENSNLISVVFSIETNPKALIRPYANISPLSMFQDEEETLFAMGSVYRIGNIRPLPDADNVWVIYLQTIHQDDDRFYRISSATS</sequence>
<keyword evidence="3 6" id="KW-0808">Transferase</keyword>
<reference evidence="8" key="1">
    <citation type="submission" date="2021-02" db="EMBL/GenBank/DDBJ databases">
        <authorList>
            <person name="Nowell W R."/>
        </authorList>
    </citation>
    <scope>NUCLEOTIDE SEQUENCE</scope>
</reference>
<dbReference type="Gene3D" id="3.90.176.10">
    <property type="entry name" value="Toxin ADP-ribosyltransferase, Chain A, domain 1"/>
    <property type="match status" value="1"/>
</dbReference>
<evidence type="ECO:0000256" key="7">
    <source>
        <dbReference type="SAM" id="Coils"/>
    </source>
</evidence>
<keyword evidence="9" id="KW-1185">Reference proteome</keyword>
<evidence type="ECO:0000256" key="2">
    <source>
        <dbReference type="ARBA" id="ARBA00022676"/>
    </source>
</evidence>
<dbReference type="AlphaFoldDB" id="A0A814UV22"/>
<comment type="similarity">
    <text evidence="1 6">Belongs to the Arg-specific ADP-ribosyltransferase family.</text>
</comment>
<keyword evidence="6" id="KW-0520">NAD</keyword>
<dbReference type="EMBL" id="CAJNOL010000731">
    <property type="protein sequence ID" value="CAF1180999.1"/>
    <property type="molecule type" value="Genomic_DNA"/>
</dbReference>
<feature type="coiled-coil region" evidence="7">
    <location>
        <begin position="347"/>
        <end position="374"/>
    </location>
</feature>
<organism evidence="8 9">
    <name type="scientific">Rotaria sordida</name>
    <dbReference type="NCBI Taxonomy" id="392033"/>
    <lineage>
        <taxon>Eukaryota</taxon>
        <taxon>Metazoa</taxon>
        <taxon>Spiralia</taxon>
        <taxon>Gnathifera</taxon>
        <taxon>Rotifera</taxon>
        <taxon>Eurotatoria</taxon>
        <taxon>Bdelloidea</taxon>
        <taxon>Philodinida</taxon>
        <taxon>Philodinidae</taxon>
        <taxon>Rotaria</taxon>
    </lineage>
</organism>
<comment type="caution">
    <text evidence="8">The sequence shown here is derived from an EMBL/GenBank/DDBJ whole genome shotgun (WGS) entry which is preliminary data.</text>
</comment>
<evidence type="ECO:0000256" key="6">
    <source>
        <dbReference type="RuleBase" id="RU361228"/>
    </source>
</evidence>
<name>A0A814UV22_9BILA</name>
<dbReference type="PROSITE" id="PS51996">
    <property type="entry name" value="TR_MART"/>
    <property type="match status" value="1"/>
</dbReference>
<evidence type="ECO:0000256" key="1">
    <source>
        <dbReference type="ARBA" id="ARBA00009558"/>
    </source>
</evidence>
<keyword evidence="4" id="KW-0548">Nucleotidyltransferase</keyword>
<gene>
    <name evidence="8" type="ORF">JXQ802_LOCUS23345</name>
</gene>
<comment type="catalytic activity">
    <reaction evidence="5 6">
        <text>L-arginyl-[protein] + NAD(+) = N(omega)-(ADP-D-ribosyl)-L-arginyl-[protein] + nicotinamide + H(+)</text>
        <dbReference type="Rhea" id="RHEA:19149"/>
        <dbReference type="Rhea" id="RHEA-COMP:10532"/>
        <dbReference type="Rhea" id="RHEA-COMP:15087"/>
        <dbReference type="ChEBI" id="CHEBI:15378"/>
        <dbReference type="ChEBI" id="CHEBI:17154"/>
        <dbReference type="ChEBI" id="CHEBI:29965"/>
        <dbReference type="ChEBI" id="CHEBI:57540"/>
        <dbReference type="ChEBI" id="CHEBI:142554"/>
        <dbReference type="EC" id="2.4.2.31"/>
    </reaction>
</comment>
<protein>
    <recommendedName>
        <fullName evidence="6">NAD(P)(+)--arginine ADP-ribosyltransferase</fullName>
        <ecNumber evidence="6">2.4.2.31</ecNumber>
    </recommendedName>
    <alternativeName>
        <fullName evidence="6">Mono(ADP-ribosyl)transferase</fullName>
    </alternativeName>
</protein>
<accession>A0A814UV22</accession>
<evidence type="ECO:0000256" key="5">
    <source>
        <dbReference type="ARBA" id="ARBA00047597"/>
    </source>
</evidence>
<evidence type="ECO:0000256" key="3">
    <source>
        <dbReference type="ARBA" id="ARBA00022679"/>
    </source>
</evidence>
<evidence type="ECO:0000256" key="4">
    <source>
        <dbReference type="ARBA" id="ARBA00022695"/>
    </source>
</evidence>
<dbReference type="GO" id="GO:0016779">
    <property type="term" value="F:nucleotidyltransferase activity"/>
    <property type="evidence" value="ECO:0007669"/>
    <property type="project" value="UniProtKB-KW"/>
</dbReference>
<dbReference type="Proteomes" id="UP000663870">
    <property type="component" value="Unassembled WGS sequence"/>
</dbReference>
<dbReference type="InterPro" id="IPR000768">
    <property type="entry name" value="ART"/>
</dbReference>
<keyword evidence="7" id="KW-0175">Coiled coil</keyword>
<dbReference type="SUPFAM" id="SSF56399">
    <property type="entry name" value="ADP-ribosylation"/>
    <property type="match status" value="1"/>
</dbReference>
<keyword evidence="2 6" id="KW-0328">Glycosyltransferase</keyword>
<dbReference type="EC" id="2.4.2.31" evidence="6"/>
<proteinExistence type="inferred from homology"/>
<keyword evidence="6" id="KW-0521">NADP</keyword>
<evidence type="ECO:0000313" key="8">
    <source>
        <dbReference type="EMBL" id="CAF1180999.1"/>
    </source>
</evidence>
<dbReference type="Pfam" id="PF01129">
    <property type="entry name" value="ART"/>
    <property type="match status" value="1"/>
</dbReference>